<evidence type="ECO:0000313" key="2">
    <source>
        <dbReference type="EMBL" id="KAH7115819.1"/>
    </source>
</evidence>
<evidence type="ECO:0008006" key="4">
    <source>
        <dbReference type="Google" id="ProtNLM"/>
    </source>
</evidence>
<evidence type="ECO:0000256" key="1">
    <source>
        <dbReference type="SAM" id="Phobius"/>
    </source>
</evidence>
<evidence type="ECO:0000313" key="3">
    <source>
        <dbReference type="Proteomes" id="UP000700596"/>
    </source>
</evidence>
<dbReference type="PANTHER" id="PTHR42083:SF1">
    <property type="entry name" value="MARVEL DOMAIN-CONTAINING PROTEIN"/>
    <property type="match status" value="1"/>
</dbReference>
<dbReference type="PANTHER" id="PTHR42083">
    <property type="entry name" value="MARVEL DOMAIN-CONTAINING PROTEIN"/>
    <property type="match status" value="1"/>
</dbReference>
<feature type="transmembrane region" description="Helical" evidence="1">
    <location>
        <begin position="128"/>
        <end position="151"/>
    </location>
</feature>
<name>A0A9P9IDI5_9PLEO</name>
<gene>
    <name evidence="2" type="ORF">B0J11DRAFT_111080</name>
</gene>
<feature type="transmembrane region" description="Helical" evidence="1">
    <location>
        <begin position="64"/>
        <end position="83"/>
    </location>
</feature>
<keyword evidence="1" id="KW-1133">Transmembrane helix</keyword>
<dbReference type="AlphaFoldDB" id="A0A9P9IDI5"/>
<feature type="transmembrane region" description="Helical" evidence="1">
    <location>
        <begin position="88"/>
        <end position="108"/>
    </location>
</feature>
<proteinExistence type="predicted"/>
<feature type="transmembrane region" description="Helical" evidence="1">
    <location>
        <begin position="29"/>
        <end position="48"/>
    </location>
</feature>
<dbReference type="EMBL" id="JAGMWT010000015">
    <property type="protein sequence ID" value="KAH7115819.1"/>
    <property type="molecule type" value="Genomic_DNA"/>
</dbReference>
<accession>A0A9P9IDI5</accession>
<sequence>MKFLGAGSMKNADMGATTSKDKARLILRLFVRLLQFVLGIVVIGLYAQDLLKASKAGKYMDSKWVYAVSVGSIASFSAVALVIIRGWFFFIIDVLVWFLYLVLFGIFGKMYIGEDPEGNKGIIRMKNAVWIILVNMLLWIGTAIYGGVVFWKAKKAGNTTPSFTPSVV</sequence>
<reference evidence="2" key="1">
    <citation type="journal article" date="2021" name="Nat. Commun.">
        <title>Genetic determinants of endophytism in the Arabidopsis root mycobiome.</title>
        <authorList>
            <person name="Mesny F."/>
            <person name="Miyauchi S."/>
            <person name="Thiergart T."/>
            <person name="Pickel B."/>
            <person name="Atanasova L."/>
            <person name="Karlsson M."/>
            <person name="Huettel B."/>
            <person name="Barry K.W."/>
            <person name="Haridas S."/>
            <person name="Chen C."/>
            <person name="Bauer D."/>
            <person name="Andreopoulos W."/>
            <person name="Pangilinan J."/>
            <person name="LaButti K."/>
            <person name="Riley R."/>
            <person name="Lipzen A."/>
            <person name="Clum A."/>
            <person name="Drula E."/>
            <person name="Henrissat B."/>
            <person name="Kohler A."/>
            <person name="Grigoriev I.V."/>
            <person name="Martin F.M."/>
            <person name="Hacquard S."/>
        </authorList>
    </citation>
    <scope>NUCLEOTIDE SEQUENCE</scope>
    <source>
        <strain evidence="2">MPI-CAGE-CH-0243</strain>
    </source>
</reference>
<comment type="caution">
    <text evidence="2">The sequence shown here is derived from an EMBL/GenBank/DDBJ whole genome shotgun (WGS) entry which is preliminary data.</text>
</comment>
<keyword evidence="1" id="KW-0472">Membrane</keyword>
<keyword evidence="1" id="KW-0812">Transmembrane</keyword>
<dbReference type="Proteomes" id="UP000700596">
    <property type="component" value="Unassembled WGS sequence"/>
</dbReference>
<keyword evidence="3" id="KW-1185">Reference proteome</keyword>
<protein>
    <recommendedName>
        <fullName evidence="4">MARVEL domain-containing protein</fullName>
    </recommendedName>
</protein>
<organism evidence="2 3">
    <name type="scientific">Dendryphion nanum</name>
    <dbReference type="NCBI Taxonomy" id="256645"/>
    <lineage>
        <taxon>Eukaryota</taxon>
        <taxon>Fungi</taxon>
        <taxon>Dikarya</taxon>
        <taxon>Ascomycota</taxon>
        <taxon>Pezizomycotina</taxon>
        <taxon>Dothideomycetes</taxon>
        <taxon>Pleosporomycetidae</taxon>
        <taxon>Pleosporales</taxon>
        <taxon>Torulaceae</taxon>
        <taxon>Dendryphion</taxon>
    </lineage>
</organism>
<dbReference type="OrthoDB" id="5363290at2759"/>